<dbReference type="InterPro" id="IPR031304">
    <property type="entry name" value="SLT_2"/>
</dbReference>
<dbReference type="Gene3D" id="1.10.530.10">
    <property type="match status" value="1"/>
</dbReference>
<dbReference type="NCBIfam" id="TIGR02283">
    <property type="entry name" value="MltB_2"/>
    <property type="match status" value="1"/>
</dbReference>
<feature type="domain" description="Transglycosylase SLT" evidence="1">
    <location>
        <begin position="46"/>
        <end position="351"/>
    </location>
</feature>
<evidence type="ECO:0000313" key="2">
    <source>
        <dbReference type="EMBL" id="RLK07517.1"/>
    </source>
</evidence>
<dbReference type="Proteomes" id="UP000271700">
    <property type="component" value="Unassembled WGS sequence"/>
</dbReference>
<proteinExistence type="predicted"/>
<reference evidence="2 3" key="1">
    <citation type="submission" date="2018-10" db="EMBL/GenBank/DDBJ databases">
        <title>Genomic Encyclopedia of Archaeal and Bacterial Type Strains, Phase II (KMG-II): from individual species to whole genera.</title>
        <authorList>
            <person name="Goeker M."/>
        </authorList>
    </citation>
    <scope>NUCLEOTIDE SEQUENCE [LARGE SCALE GENOMIC DNA]</scope>
    <source>
        <strain evidence="2 3">DSM 29317</strain>
    </source>
</reference>
<dbReference type="InterPro" id="IPR011970">
    <property type="entry name" value="MltB_2"/>
</dbReference>
<dbReference type="SUPFAM" id="SSF53955">
    <property type="entry name" value="Lysozyme-like"/>
    <property type="match status" value="1"/>
</dbReference>
<comment type="caution">
    <text evidence="2">The sequence shown here is derived from an EMBL/GenBank/DDBJ whole genome shotgun (WGS) entry which is preliminary data.</text>
</comment>
<dbReference type="InterPro" id="IPR036365">
    <property type="entry name" value="PGBD-like_sf"/>
</dbReference>
<dbReference type="GO" id="GO:0008933">
    <property type="term" value="F:peptidoglycan lytic transglycosylase activity"/>
    <property type="evidence" value="ECO:0007669"/>
    <property type="project" value="TreeGrafter"/>
</dbReference>
<sequence length="429" mass="47149">MLLKALVDTTSRARKIDSMRFVFTVLFLIVLAAPLLAQDRVFVERQFQSWLQKTVWPQAKAKGVSKQTFRQAFDGVKLNWDLPDLVPPGSPQKTPKVQRQAEFGSPGRYFNAESVQGATSVGRKMARRHAETLARVEAETGVPARIILAIWGRESGYGQVPIRHDAFQVLSTKGFMSTRADYFTAELIAALQIAEAGHAQGRELKSSWAGALGQPQFMPTNFLTYARDGDGDGRADIWGSAADTIASIGAYLEEHGWIADRDWGFEVNLPNTVSCALEGPDQGRLIRDWAAMGVSRVSGKPFPAHELAAEGYLMMPAGQSGPAFIVTPNFYVLKDYNTSDLYALFVGHVGDRIQYGVGDFHGRWGDVGNLYRSDIVTMQQVLVEQGHDVGGIDGLPGYKTRRSIGRWQAASGRAPTCFPNDRLKAALKP</sequence>
<dbReference type="PANTHER" id="PTHR30163:SF8">
    <property type="entry name" value="LYTIC MUREIN TRANSGLYCOSYLASE"/>
    <property type="match status" value="1"/>
</dbReference>
<dbReference type="InterPro" id="IPR023346">
    <property type="entry name" value="Lysozyme-like_dom_sf"/>
</dbReference>
<dbReference type="Gene3D" id="1.10.8.350">
    <property type="entry name" value="Bacterial muramidase"/>
    <property type="match status" value="1"/>
</dbReference>
<protein>
    <submittedName>
        <fullName evidence="2">Lytic murein transglycosylase</fullName>
    </submittedName>
</protein>
<dbReference type="CDD" id="cd13399">
    <property type="entry name" value="Slt35-like"/>
    <property type="match status" value="1"/>
</dbReference>
<dbReference type="Pfam" id="PF13406">
    <property type="entry name" value="SLT_2"/>
    <property type="match status" value="1"/>
</dbReference>
<gene>
    <name evidence="2" type="ORF">CLV75_2643</name>
</gene>
<name>A0A497ZWY3_9RHOB</name>
<keyword evidence="3" id="KW-1185">Reference proteome</keyword>
<dbReference type="EMBL" id="RCCT01000003">
    <property type="protein sequence ID" value="RLK07517.1"/>
    <property type="molecule type" value="Genomic_DNA"/>
</dbReference>
<accession>A0A497ZWY3</accession>
<evidence type="ECO:0000313" key="3">
    <source>
        <dbReference type="Proteomes" id="UP000271700"/>
    </source>
</evidence>
<evidence type="ECO:0000259" key="1">
    <source>
        <dbReference type="Pfam" id="PF13406"/>
    </source>
</evidence>
<dbReference type="STRING" id="981384.GCA_000192475_02239"/>
<dbReference type="AlphaFoldDB" id="A0A497ZWY3"/>
<dbReference type="InterPro" id="IPR043426">
    <property type="entry name" value="MltB-like"/>
</dbReference>
<dbReference type="PANTHER" id="PTHR30163">
    <property type="entry name" value="MEMBRANE-BOUND LYTIC MUREIN TRANSGLYCOSYLASE B"/>
    <property type="match status" value="1"/>
</dbReference>
<dbReference type="GO" id="GO:0009253">
    <property type="term" value="P:peptidoglycan catabolic process"/>
    <property type="evidence" value="ECO:0007669"/>
    <property type="project" value="TreeGrafter"/>
</dbReference>
<organism evidence="2 3">
    <name type="scientific">Ruegeria conchae</name>
    <dbReference type="NCBI Taxonomy" id="981384"/>
    <lineage>
        <taxon>Bacteria</taxon>
        <taxon>Pseudomonadati</taxon>
        <taxon>Pseudomonadota</taxon>
        <taxon>Alphaproteobacteria</taxon>
        <taxon>Rhodobacterales</taxon>
        <taxon>Roseobacteraceae</taxon>
        <taxon>Ruegeria</taxon>
    </lineage>
</organism>
<dbReference type="SUPFAM" id="SSF47090">
    <property type="entry name" value="PGBD-like"/>
    <property type="match status" value="1"/>
</dbReference>